<proteinExistence type="predicted"/>
<dbReference type="RefSeq" id="WP_139013443.1">
    <property type="nucleotide sequence ID" value="NZ_VBSN01000049.1"/>
</dbReference>
<keyword evidence="7 8" id="KW-0472">Membrane</keyword>
<feature type="transmembrane region" description="Helical" evidence="8">
    <location>
        <begin position="432"/>
        <end position="450"/>
    </location>
</feature>
<evidence type="ECO:0000256" key="2">
    <source>
        <dbReference type="ARBA" id="ARBA00022475"/>
    </source>
</evidence>
<dbReference type="OrthoDB" id="1467253at2"/>
<keyword evidence="6 8" id="KW-1133">Transmembrane helix</keyword>
<feature type="transmembrane region" description="Helical" evidence="8">
    <location>
        <begin position="227"/>
        <end position="259"/>
    </location>
</feature>
<name>A0A5M8QR29_9BACT</name>
<feature type="transmembrane region" description="Helical" evidence="8">
    <location>
        <begin position="354"/>
        <end position="370"/>
    </location>
</feature>
<dbReference type="InterPro" id="IPR038731">
    <property type="entry name" value="RgtA/B/C-like"/>
</dbReference>
<reference evidence="10 11" key="1">
    <citation type="submission" date="2019-05" db="EMBL/GenBank/DDBJ databases">
        <authorList>
            <person name="Qu J.-H."/>
        </authorList>
    </citation>
    <scope>NUCLEOTIDE SEQUENCE [LARGE SCALE GENOMIC DNA]</scope>
    <source>
        <strain evidence="10 11">NS28</strain>
    </source>
</reference>
<evidence type="ECO:0000256" key="4">
    <source>
        <dbReference type="ARBA" id="ARBA00022679"/>
    </source>
</evidence>
<keyword evidence="4" id="KW-0808">Transferase</keyword>
<keyword evidence="3" id="KW-0328">Glycosyltransferase</keyword>
<comment type="caution">
    <text evidence="10">The sequence shown here is derived from an EMBL/GenBank/DDBJ whole genome shotgun (WGS) entry which is preliminary data.</text>
</comment>
<dbReference type="PANTHER" id="PTHR33908">
    <property type="entry name" value="MANNOSYLTRANSFERASE YKCB-RELATED"/>
    <property type="match status" value="1"/>
</dbReference>
<feature type="transmembrane region" description="Helical" evidence="8">
    <location>
        <begin position="376"/>
        <end position="396"/>
    </location>
</feature>
<evidence type="ECO:0000313" key="11">
    <source>
        <dbReference type="Proteomes" id="UP000323994"/>
    </source>
</evidence>
<dbReference type="EMBL" id="VBSN01000049">
    <property type="protein sequence ID" value="KAA6438645.1"/>
    <property type="molecule type" value="Genomic_DNA"/>
</dbReference>
<feature type="transmembrane region" description="Helical" evidence="8">
    <location>
        <begin position="265"/>
        <end position="285"/>
    </location>
</feature>
<feature type="transmembrane region" description="Helical" evidence="8">
    <location>
        <begin position="462"/>
        <end position="482"/>
    </location>
</feature>
<feature type="domain" description="Glycosyltransferase RgtA/B/C/D-like" evidence="9">
    <location>
        <begin position="125"/>
        <end position="280"/>
    </location>
</feature>
<comment type="subcellular location">
    <subcellularLocation>
        <location evidence="1">Cell membrane</location>
        <topology evidence="1">Multi-pass membrane protein</topology>
    </subcellularLocation>
</comment>
<dbReference type="GO" id="GO:0016763">
    <property type="term" value="F:pentosyltransferase activity"/>
    <property type="evidence" value="ECO:0007669"/>
    <property type="project" value="TreeGrafter"/>
</dbReference>
<feature type="transmembrane region" description="Helical" evidence="8">
    <location>
        <begin position="171"/>
        <end position="191"/>
    </location>
</feature>
<feature type="transmembrane region" description="Helical" evidence="8">
    <location>
        <begin position="12"/>
        <end position="29"/>
    </location>
</feature>
<dbReference type="GO" id="GO:0005886">
    <property type="term" value="C:plasma membrane"/>
    <property type="evidence" value="ECO:0007669"/>
    <property type="project" value="UniProtKB-SubCell"/>
</dbReference>
<dbReference type="GO" id="GO:0009103">
    <property type="term" value="P:lipopolysaccharide biosynthetic process"/>
    <property type="evidence" value="ECO:0007669"/>
    <property type="project" value="UniProtKB-ARBA"/>
</dbReference>
<organism evidence="10 11">
    <name type="scientific">Dyadobacter flavalbus</name>
    <dbReference type="NCBI Taxonomy" id="2579942"/>
    <lineage>
        <taxon>Bacteria</taxon>
        <taxon>Pseudomonadati</taxon>
        <taxon>Bacteroidota</taxon>
        <taxon>Cytophagia</taxon>
        <taxon>Cytophagales</taxon>
        <taxon>Spirosomataceae</taxon>
        <taxon>Dyadobacter</taxon>
    </lineage>
</organism>
<accession>A0A5M8QR29</accession>
<evidence type="ECO:0000256" key="5">
    <source>
        <dbReference type="ARBA" id="ARBA00022692"/>
    </source>
</evidence>
<dbReference type="AlphaFoldDB" id="A0A5M8QR29"/>
<dbReference type="PROSITE" id="PS51257">
    <property type="entry name" value="PROKAR_LIPOPROTEIN"/>
    <property type="match status" value="1"/>
</dbReference>
<protein>
    <recommendedName>
        <fullName evidence="9">Glycosyltransferase RgtA/B/C/D-like domain-containing protein</fullName>
    </recommendedName>
</protein>
<evidence type="ECO:0000256" key="1">
    <source>
        <dbReference type="ARBA" id="ARBA00004651"/>
    </source>
</evidence>
<evidence type="ECO:0000259" key="9">
    <source>
        <dbReference type="Pfam" id="PF13231"/>
    </source>
</evidence>
<feature type="transmembrane region" description="Helical" evidence="8">
    <location>
        <begin position="197"/>
        <end position="215"/>
    </location>
</feature>
<dbReference type="Pfam" id="PF13231">
    <property type="entry name" value="PMT_2"/>
    <property type="match status" value="1"/>
</dbReference>
<feature type="transmembrane region" description="Helical" evidence="8">
    <location>
        <begin position="144"/>
        <end position="164"/>
    </location>
</feature>
<dbReference type="Proteomes" id="UP000323994">
    <property type="component" value="Unassembled WGS sequence"/>
</dbReference>
<evidence type="ECO:0000256" key="7">
    <source>
        <dbReference type="ARBA" id="ARBA00023136"/>
    </source>
</evidence>
<dbReference type="PANTHER" id="PTHR33908:SF11">
    <property type="entry name" value="MEMBRANE PROTEIN"/>
    <property type="match status" value="1"/>
</dbReference>
<evidence type="ECO:0000313" key="10">
    <source>
        <dbReference type="EMBL" id="KAA6438645.1"/>
    </source>
</evidence>
<keyword evidence="5 8" id="KW-0812">Transmembrane</keyword>
<keyword evidence="2" id="KW-1003">Cell membrane</keyword>
<dbReference type="InterPro" id="IPR050297">
    <property type="entry name" value="LipidA_mod_glycosyltrf_83"/>
</dbReference>
<keyword evidence="11" id="KW-1185">Reference proteome</keyword>
<evidence type="ECO:0000256" key="6">
    <source>
        <dbReference type="ARBA" id="ARBA00022989"/>
    </source>
</evidence>
<evidence type="ECO:0000256" key="3">
    <source>
        <dbReference type="ARBA" id="ARBA00022676"/>
    </source>
</evidence>
<sequence length="621" mass="71437">MSLKHTSENLQSRLILFVILIAGCVLRIYQLDTYSIFFDEKSTMVVSQGIVLEGANQKKVFSERKLSIPAFWKAPALPYPPANVVRSFTYQETFIPRAFTPAEFWSPKTMADYYEAMTRSDIGNSPFYYLLLHIWMEIFGLSDFSARLLSVVFSVLIIGLTYVFGKRFFSVRTGLIAAAIVAIEPFFIAYSHQARNYSLTFLLTLLATYFFLRIIENQNGKQKISLYIGYILAAGLSLLSHFLTISVLLAHAIYALFFLRTVKGWIRMAISAVLALTGVTWWMVFGGGQYTLYSLNYQADLYKRMADTMPYNNPFGIILPATPLNVFNKSLPIFTDLVFFTNGLTDALAGKRNILFSILTGILLIVWYRFKDRIAMPGWLKMSVPFILVLSGLAFYTNHRLQFCILSVSLFALSFIPDFHRQSDLKQRKKLWMLYSMALIPTLFLILMSFKNGHTFGLTQRYSGFSFPYVIILLSLLLQFYTRMKPEFRIIIFVFLAVQLYFVSTRLKEFYEDRSLKYGYFATPRAPNPYYKAAQKISALYQEGDTIMYPAPRFQILSEMDRTFLPYSVQDAQLTNLYFPKDAQYIQVMDTTQTSSILLKKAGRKTPVEIIKLKGLRYGSE</sequence>
<gene>
    <name evidence="10" type="ORF">FEM33_18465</name>
</gene>
<feature type="transmembrane region" description="Helical" evidence="8">
    <location>
        <begin position="488"/>
        <end position="507"/>
    </location>
</feature>
<evidence type="ECO:0000256" key="8">
    <source>
        <dbReference type="SAM" id="Phobius"/>
    </source>
</evidence>